<evidence type="ECO:0000256" key="1">
    <source>
        <dbReference type="ARBA" id="ARBA00004123"/>
    </source>
</evidence>
<comment type="subcellular location">
    <subcellularLocation>
        <location evidence="1">Nucleus</location>
    </subcellularLocation>
</comment>
<evidence type="ECO:0000256" key="2">
    <source>
        <dbReference type="ARBA" id="ARBA00023015"/>
    </source>
</evidence>
<keyword evidence="5" id="KW-0539">Nucleus</keyword>
<dbReference type="InParanoid" id="A0A1Q3DDV9"/>
<dbReference type="AlphaFoldDB" id="A0A1Q3DDV9"/>
<accession>A0A1Q3DDV9</accession>
<dbReference type="PANTHER" id="PTHR31391">
    <property type="entry name" value="B3 DOMAIN-CONTAINING PROTEIN OS11G0197600-RELATED"/>
    <property type="match status" value="1"/>
</dbReference>
<keyword evidence="3" id="KW-0238">DNA-binding</keyword>
<evidence type="ECO:0000259" key="7">
    <source>
        <dbReference type="PROSITE" id="PS50863"/>
    </source>
</evidence>
<feature type="region of interest" description="Disordered" evidence="6">
    <location>
        <begin position="1"/>
        <end position="29"/>
    </location>
</feature>
<dbReference type="STRING" id="3775.A0A1Q3DDV9"/>
<dbReference type="PANTHER" id="PTHR31391:SF106">
    <property type="entry name" value="B3 DOMAIN-CONTAINING PROTEIN OS01G0723500"/>
    <property type="match status" value="1"/>
</dbReference>
<sequence length="197" mass="22676">MRSPLSCPRPYKVMRSNSTDKINSTHKLNTSSDLRHKETLAKGEDLAIQERIEITMLCPRTWSAVEKAEHFQRAYAYKSDNPLFAVIMQPSCVKHRYELYLPSAISKKYFTKEQGDVFLYIPDGKTWSGNYIVRTSSHGRARLGRIWRVFAEDNHLNVGDVCVFELIKGTEISMKVFIFRMAEETDCHLSPSKFGSC</sequence>
<dbReference type="CDD" id="cd10017">
    <property type="entry name" value="B3_DNA"/>
    <property type="match status" value="1"/>
</dbReference>
<keyword evidence="2" id="KW-0805">Transcription regulation</keyword>
<gene>
    <name evidence="8" type="ORF">CFOL_v3_34120</name>
</gene>
<dbReference type="OrthoDB" id="1864528at2759"/>
<evidence type="ECO:0000256" key="5">
    <source>
        <dbReference type="ARBA" id="ARBA00023242"/>
    </source>
</evidence>
<dbReference type="Gene3D" id="2.40.330.10">
    <property type="entry name" value="DNA-binding pseudobarrel domain"/>
    <property type="match status" value="1"/>
</dbReference>
<evidence type="ECO:0000256" key="3">
    <source>
        <dbReference type="ARBA" id="ARBA00023125"/>
    </source>
</evidence>
<evidence type="ECO:0000313" key="9">
    <source>
        <dbReference type="Proteomes" id="UP000187406"/>
    </source>
</evidence>
<dbReference type="Proteomes" id="UP000187406">
    <property type="component" value="Unassembled WGS sequence"/>
</dbReference>
<dbReference type="InterPro" id="IPR003340">
    <property type="entry name" value="B3_DNA-bd"/>
</dbReference>
<dbReference type="GO" id="GO:0003677">
    <property type="term" value="F:DNA binding"/>
    <property type="evidence" value="ECO:0007669"/>
    <property type="project" value="UniProtKB-KW"/>
</dbReference>
<evidence type="ECO:0000256" key="4">
    <source>
        <dbReference type="ARBA" id="ARBA00023163"/>
    </source>
</evidence>
<keyword evidence="9" id="KW-1185">Reference proteome</keyword>
<keyword evidence="4" id="KW-0804">Transcription</keyword>
<comment type="caution">
    <text evidence="8">The sequence shown here is derived from an EMBL/GenBank/DDBJ whole genome shotgun (WGS) entry which is preliminary data.</text>
</comment>
<reference evidence="9" key="1">
    <citation type="submission" date="2016-04" db="EMBL/GenBank/DDBJ databases">
        <title>Cephalotus genome sequencing.</title>
        <authorList>
            <person name="Fukushima K."/>
            <person name="Hasebe M."/>
            <person name="Fang X."/>
        </authorList>
    </citation>
    <scope>NUCLEOTIDE SEQUENCE [LARGE SCALE GENOMIC DNA]</scope>
    <source>
        <strain evidence="9">cv. St1</strain>
    </source>
</reference>
<dbReference type="InterPro" id="IPR044837">
    <property type="entry name" value="REM16-like"/>
</dbReference>
<name>A0A1Q3DDV9_CEPFO</name>
<feature type="domain" description="TF-B3" evidence="7">
    <location>
        <begin position="84"/>
        <end position="182"/>
    </location>
</feature>
<dbReference type="SUPFAM" id="SSF101936">
    <property type="entry name" value="DNA-binding pseudobarrel domain"/>
    <property type="match status" value="1"/>
</dbReference>
<evidence type="ECO:0000256" key="6">
    <source>
        <dbReference type="SAM" id="MobiDB-lite"/>
    </source>
</evidence>
<evidence type="ECO:0000313" key="8">
    <source>
        <dbReference type="EMBL" id="GAV90716.1"/>
    </source>
</evidence>
<dbReference type="FunCoup" id="A0A1Q3DDV9">
    <property type="interactions" value="591"/>
</dbReference>
<organism evidence="8 9">
    <name type="scientific">Cephalotus follicularis</name>
    <name type="common">Albany pitcher plant</name>
    <dbReference type="NCBI Taxonomy" id="3775"/>
    <lineage>
        <taxon>Eukaryota</taxon>
        <taxon>Viridiplantae</taxon>
        <taxon>Streptophyta</taxon>
        <taxon>Embryophyta</taxon>
        <taxon>Tracheophyta</taxon>
        <taxon>Spermatophyta</taxon>
        <taxon>Magnoliopsida</taxon>
        <taxon>eudicotyledons</taxon>
        <taxon>Gunneridae</taxon>
        <taxon>Pentapetalae</taxon>
        <taxon>rosids</taxon>
        <taxon>fabids</taxon>
        <taxon>Oxalidales</taxon>
        <taxon>Cephalotaceae</taxon>
        <taxon>Cephalotus</taxon>
    </lineage>
</organism>
<proteinExistence type="predicted"/>
<dbReference type="EMBL" id="BDDD01006527">
    <property type="protein sequence ID" value="GAV90716.1"/>
    <property type="molecule type" value="Genomic_DNA"/>
</dbReference>
<feature type="compositionally biased region" description="Polar residues" evidence="6">
    <location>
        <begin position="15"/>
        <end position="29"/>
    </location>
</feature>
<dbReference type="Pfam" id="PF02362">
    <property type="entry name" value="B3"/>
    <property type="match status" value="1"/>
</dbReference>
<dbReference type="SMART" id="SM01019">
    <property type="entry name" value="B3"/>
    <property type="match status" value="1"/>
</dbReference>
<dbReference type="GO" id="GO:0005634">
    <property type="term" value="C:nucleus"/>
    <property type="evidence" value="ECO:0007669"/>
    <property type="project" value="UniProtKB-SubCell"/>
</dbReference>
<protein>
    <submittedName>
        <fullName evidence="8">B3 domain-containing protein</fullName>
    </submittedName>
</protein>
<dbReference type="PROSITE" id="PS50863">
    <property type="entry name" value="B3"/>
    <property type="match status" value="1"/>
</dbReference>
<dbReference type="InterPro" id="IPR015300">
    <property type="entry name" value="DNA-bd_pseudobarrel_sf"/>
</dbReference>